<dbReference type="PANTHER" id="PTHR11706:SF33">
    <property type="entry name" value="NATURAL RESISTANCE-ASSOCIATED MACROPHAGE PROTEIN 2"/>
    <property type="match status" value="1"/>
</dbReference>
<feature type="transmembrane region" description="Helical" evidence="6">
    <location>
        <begin position="232"/>
        <end position="256"/>
    </location>
</feature>
<dbReference type="GO" id="GO:0034755">
    <property type="term" value="P:iron ion transmembrane transport"/>
    <property type="evidence" value="ECO:0007669"/>
    <property type="project" value="TreeGrafter"/>
</dbReference>
<proteinExistence type="predicted"/>
<dbReference type="GO" id="GO:0015086">
    <property type="term" value="F:cadmium ion transmembrane transporter activity"/>
    <property type="evidence" value="ECO:0007669"/>
    <property type="project" value="TreeGrafter"/>
</dbReference>
<evidence type="ECO:0008006" key="9">
    <source>
        <dbReference type="Google" id="ProtNLM"/>
    </source>
</evidence>
<dbReference type="PANTHER" id="PTHR11706">
    <property type="entry name" value="SOLUTE CARRIER PROTEIN FAMILY 11 MEMBER"/>
    <property type="match status" value="1"/>
</dbReference>
<dbReference type="GO" id="GO:0005384">
    <property type="term" value="F:manganese ion transmembrane transporter activity"/>
    <property type="evidence" value="ECO:0007669"/>
    <property type="project" value="TreeGrafter"/>
</dbReference>
<feature type="transmembrane region" description="Helical" evidence="6">
    <location>
        <begin position="150"/>
        <end position="169"/>
    </location>
</feature>
<gene>
    <name evidence="7" type="ORF">A3B40_00430</name>
</gene>
<dbReference type="AlphaFoldDB" id="A0A1F7IQK3"/>
<protein>
    <recommendedName>
        <fullName evidence="9">Mn transporter</fullName>
    </recommendedName>
</protein>
<feature type="transmembrane region" description="Helical" evidence="6">
    <location>
        <begin position="12"/>
        <end position="28"/>
    </location>
</feature>
<reference evidence="7 8" key="1">
    <citation type="journal article" date="2016" name="Nat. Commun.">
        <title>Thousands of microbial genomes shed light on interconnected biogeochemical processes in an aquifer system.</title>
        <authorList>
            <person name="Anantharaman K."/>
            <person name="Brown C.T."/>
            <person name="Hug L.A."/>
            <person name="Sharon I."/>
            <person name="Castelle C.J."/>
            <person name="Probst A.J."/>
            <person name="Thomas B.C."/>
            <person name="Singh A."/>
            <person name="Wilkins M.J."/>
            <person name="Karaoz U."/>
            <person name="Brodie E.L."/>
            <person name="Williams K.H."/>
            <person name="Hubbard S.S."/>
            <person name="Banfield J.F."/>
        </authorList>
    </citation>
    <scope>NUCLEOTIDE SEQUENCE [LARGE SCALE GENOMIC DNA]</scope>
</reference>
<sequence length="415" mass="46091">MRQLWAKYKYRFLVFISVFGPATIAAIADNDAAGVATYSLAGAKFGYSILFILLFVTVLLAITQEMGVRTAAITGKGLGDLIRERHGVRVAFLVFLLLLIANMGSIIANFSALKTVAHMFNLPVIPLVIIVIVAAFLFISKGDYKTNQRIFLFGTILYLSYIISAFKTFPDWGKAITSLVTPVEIKLSKEFIFASIAVLGTTITPWGQFFVNSFVVDKKIQPEKLKYSQLETYFGAFLTDFFSFFMIVATASTLFVHKISLISGEEAALAIRPFAGELASILFGLGLLNAAIMGIIIISLTTSYAFSEFFGFSGSLDDPYERGRFFYTLFLLQLIVAALFVIFPFISLFKIVFFTQSLNAVLLPIIFYFLLKITNNKDLMGSYTNSKDRNYIVIASSVIIIFASIFVLISSIFKL</sequence>
<name>A0A1F7IQK3_9BACT</name>
<evidence type="ECO:0000256" key="1">
    <source>
        <dbReference type="ARBA" id="ARBA00004141"/>
    </source>
</evidence>
<evidence type="ECO:0000313" key="8">
    <source>
        <dbReference type="Proteomes" id="UP000178040"/>
    </source>
</evidence>
<keyword evidence="2" id="KW-0813">Transport</keyword>
<dbReference type="GO" id="GO:0005886">
    <property type="term" value="C:plasma membrane"/>
    <property type="evidence" value="ECO:0007669"/>
    <property type="project" value="TreeGrafter"/>
</dbReference>
<evidence type="ECO:0000256" key="5">
    <source>
        <dbReference type="ARBA" id="ARBA00023136"/>
    </source>
</evidence>
<evidence type="ECO:0000256" key="4">
    <source>
        <dbReference type="ARBA" id="ARBA00022989"/>
    </source>
</evidence>
<evidence type="ECO:0000256" key="2">
    <source>
        <dbReference type="ARBA" id="ARBA00022448"/>
    </source>
</evidence>
<feature type="transmembrane region" description="Helical" evidence="6">
    <location>
        <begin position="191"/>
        <end position="211"/>
    </location>
</feature>
<dbReference type="Proteomes" id="UP000178040">
    <property type="component" value="Unassembled WGS sequence"/>
</dbReference>
<keyword evidence="4 6" id="KW-1133">Transmembrane helix</keyword>
<evidence type="ECO:0000256" key="3">
    <source>
        <dbReference type="ARBA" id="ARBA00022692"/>
    </source>
</evidence>
<organism evidence="7 8">
    <name type="scientific">Candidatus Roizmanbacteria bacterium RIFCSPLOWO2_01_FULL_37_16</name>
    <dbReference type="NCBI Taxonomy" id="1802058"/>
    <lineage>
        <taxon>Bacteria</taxon>
        <taxon>Candidatus Roizmaniibacteriota</taxon>
    </lineage>
</organism>
<feature type="transmembrane region" description="Helical" evidence="6">
    <location>
        <begin position="281"/>
        <end position="304"/>
    </location>
</feature>
<feature type="transmembrane region" description="Helical" evidence="6">
    <location>
        <begin position="391"/>
        <end position="413"/>
    </location>
</feature>
<comment type="caution">
    <text evidence="7">The sequence shown here is derived from an EMBL/GenBank/DDBJ whole genome shotgun (WGS) entry which is preliminary data.</text>
</comment>
<feature type="transmembrane region" description="Helical" evidence="6">
    <location>
        <begin position="325"/>
        <end position="345"/>
    </location>
</feature>
<feature type="transmembrane region" description="Helical" evidence="6">
    <location>
        <begin position="40"/>
        <end position="62"/>
    </location>
</feature>
<accession>A0A1F7IQK3</accession>
<keyword evidence="3 6" id="KW-0812">Transmembrane</keyword>
<dbReference type="InterPro" id="IPR001046">
    <property type="entry name" value="NRAMP_fam"/>
</dbReference>
<keyword evidence="5 6" id="KW-0472">Membrane</keyword>
<comment type="subcellular location">
    <subcellularLocation>
        <location evidence="1">Membrane</location>
        <topology evidence="1">Multi-pass membrane protein</topology>
    </subcellularLocation>
</comment>
<feature type="transmembrane region" description="Helical" evidence="6">
    <location>
        <begin position="90"/>
        <end position="113"/>
    </location>
</feature>
<feature type="transmembrane region" description="Helical" evidence="6">
    <location>
        <begin position="119"/>
        <end position="138"/>
    </location>
</feature>
<evidence type="ECO:0000256" key="6">
    <source>
        <dbReference type="SAM" id="Phobius"/>
    </source>
</evidence>
<evidence type="ECO:0000313" key="7">
    <source>
        <dbReference type="EMBL" id="OGK45641.1"/>
    </source>
</evidence>
<feature type="transmembrane region" description="Helical" evidence="6">
    <location>
        <begin position="351"/>
        <end position="371"/>
    </location>
</feature>
<dbReference type="Pfam" id="PF01566">
    <property type="entry name" value="Nramp"/>
    <property type="match status" value="1"/>
</dbReference>
<dbReference type="EMBL" id="MGAI01000004">
    <property type="protein sequence ID" value="OGK45641.1"/>
    <property type="molecule type" value="Genomic_DNA"/>
</dbReference>